<dbReference type="PANTHER" id="PTHR11632">
    <property type="entry name" value="SUCCINATE DEHYDROGENASE 2 FLAVOPROTEIN SUBUNIT"/>
    <property type="match status" value="1"/>
</dbReference>
<dbReference type="GO" id="GO:0005886">
    <property type="term" value="C:plasma membrane"/>
    <property type="evidence" value="ECO:0007669"/>
    <property type="project" value="TreeGrafter"/>
</dbReference>
<dbReference type="GO" id="GO:0009055">
    <property type="term" value="F:electron transfer activity"/>
    <property type="evidence" value="ECO:0007669"/>
    <property type="project" value="TreeGrafter"/>
</dbReference>
<dbReference type="GO" id="GO:0033765">
    <property type="term" value="F:steroid dehydrogenase activity, acting on the CH-CH group of donors"/>
    <property type="evidence" value="ECO:0007669"/>
    <property type="project" value="UniProtKB-ARBA"/>
</dbReference>
<keyword evidence="1" id="KW-0285">Flavoprotein</keyword>
<sequence>MKELIQVEKLNTDILIIGGGTAGCYAAYTFGQSGKHKVLVAEKANIKRSGCLAAGVNAINAYITEGRVPQDYVDYCKKDAKGIVREDLLLSISENLNEVTHKLEENGLVILKDENGKYVTRGNRNIKINGENIKPILAKMAEAQDNVSIINHINITDLLVKDNKVFGAVGFDVNSQKAYVIIAKAVLIATGGAAGLYRPNNPGFSRHKMWYPPFNTGAGYAMGINAGAEMTTLEMRFIALRCKDTIAPTGTIAQGVRAKQMNGKGEIYETKYGVATCERVYGTTEENRLGNGPCYLKTDEISKEQEDELYKAYLNMAPSQTLKWLEGGQGPAKQNVEIEGTEPYIVGGHTASGFWVDNNRATTVKGLYAAGDVAGGAPQKYVTGALVEGKLAALGIEEFLAEGQEAYSDDSWETIVSQYEKFLNNEEGNITIEQLEESMQKIMDEYAGGINKAYQFNETGLKHAKEKISGLFDVLETLKASDTDELLQIYEIKERLTVCLSLIEHLKARKETRWHSFAENKNYPDEDKDFEVYINSIKEDNQIKIIKRPLVVDDYKPVIFAFDGNKLVDAGGEV</sequence>
<dbReference type="InterPro" id="IPR003953">
    <property type="entry name" value="FAD-dep_OxRdtase_2_FAD-bd"/>
</dbReference>
<dbReference type="PROSITE" id="PS51257">
    <property type="entry name" value="PROKAR_LIPOPROTEIN"/>
    <property type="match status" value="1"/>
</dbReference>
<dbReference type="SUPFAM" id="SSF51905">
    <property type="entry name" value="FAD/NAD(P)-binding domain"/>
    <property type="match status" value="1"/>
</dbReference>
<dbReference type="EMBL" id="FQYQ01000001">
    <property type="protein sequence ID" value="SHI35215.1"/>
    <property type="molecule type" value="Genomic_DNA"/>
</dbReference>
<evidence type="ECO:0000313" key="4">
    <source>
        <dbReference type="EMBL" id="SHI35215.1"/>
    </source>
</evidence>
<dbReference type="InterPro" id="IPR030664">
    <property type="entry name" value="SdhA/FrdA/AprA"/>
</dbReference>
<dbReference type="Gene3D" id="1.20.58.100">
    <property type="entry name" value="Fumarate reductase/succinate dehydrogenase flavoprotein-like, C-terminal domain"/>
    <property type="match status" value="1"/>
</dbReference>
<feature type="domain" description="FAD-dependent oxidoreductase 2 FAD-binding" evidence="3">
    <location>
        <begin position="13"/>
        <end position="376"/>
    </location>
</feature>
<keyword evidence="2" id="KW-0560">Oxidoreductase</keyword>
<dbReference type="SUPFAM" id="SSF56425">
    <property type="entry name" value="Succinate dehydrogenase/fumarate reductase flavoprotein, catalytic domain"/>
    <property type="match status" value="1"/>
</dbReference>
<dbReference type="OrthoDB" id="9806724at2"/>
<dbReference type="Proteomes" id="UP000184185">
    <property type="component" value="Unassembled WGS sequence"/>
</dbReference>
<dbReference type="PIRSF" id="PIRSF000171">
    <property type="entry name" value="SDHA_APRA_LASPO"/>
    <property type="match status" value="1"/>
</dbReference>
<dbReference type="Gene3D" id="3.50.50.60">
    <property type="entry name" value="FAD/NAD(P)-binding domain"/>
    <property type="match status" value="1"/>
</dbReference>
<protein>
    <submittedName>
        <fullName evidence="4">Dissimilatory adenylylsulfate reductase alpha subunit</fullName>
    </submittedName>
</protein>
<dbReference type="InterPro" id="IPR037099">
    <property type="entry name" value="Fum_R/Succ_DH_flav-like_C_sf"/>
</dbReference>
<organism evidence="4 5">
    <name type="scientific">Pseudobutyrivibrio xylanivorans DSM 14809</name>
    <dbReference type="NCBI Taxonomy" id="1123012"/>
    <lineage>
        <taxon>Bacteria</taxon>
        <taxon>Bacillati</taxon>
        <taxon>Bacillota</taxon>
        <taxon>Clostridia</taxon>
        <taxon>Lachnospirales</taxon>
        <taxon>Lachnospiraceae</taxon>
        <taxon>Pseudobutyrivibrio</taxon>
    </lineage>
</organism>
<dbReference type="GO" id="GO:0009061">
    <property type="term" value="P:anaerobic respiration"/>
    <property type="evidence" value="ECO:0007669"/>
    <property type="project" value="TreeGrafter"/>
</dbReference>
<dbReference type="InterPro" id="IPR027477">
    <property type="entry name" value="Succ_DH/fumarate_Rdtase_cat_sf"/>
</dbReference>
<dbReference type="NCBIfam" id="NF005331">
    <property type="entry name" value="PRK06854.1-2"/>
    <property type="match status" value="1"/>
</dbReference>
<dbReference type="PRINTS" id="PR00368">
    <property type="entry name" value="FADPNR"/>
</dbReference>
<evidence type="ECO:0000313" key="5">
    <source>
        <dbReference type="Proteomes" id="UP000184185"/>
    </source>
</evidence>
<dbReference type="Pfam" id="PF00890">
    <property type="entry name" value="FAD_binding_2"/>
    <property type="match status" value="1"/>
</dbReference>
<dbReference type="PANTHER" id="PTHR11632:SF51">
    <property type="entry name" value="SUCCINATE DEHYDROGENASE [UBIQUINONE] FLAVOPROTEIN SUBUNIT, MITOCHONDRIAL"/>
    <property type="match status" value="1"/>
</dbReference>
<evidence type="ECO:0000259" key="3">
    <source>
        <dbReference type="Pfam" id="PF00890"/>
    </source>
</evidence>
<dbReference type="PRINTS" id="PR00411">
    <property type="entry name" value="PNDRDTASEI"/>
</dbReference>
<evidence type="ECO:0000256" key="1">
    <source>
        <dbReference type="ARBA" id="ARBA00022630"/>
    </source>
</evidence>
<name>A0A1M6AFH0_PSEXY</name>
<proteinExistence type="predicted"/>
<dbReference type="InterPro" id="IPR036188">
    <property type="entry name" value="FAD/NAD-bd_sf"/>
</dbReference>
<reference evidence="4 5" key="1">
    <citation type="submission" date="2016-11" db="EMBL/GenBank/DDBJ databases">
        <authorList>
            <person name="Jaros S."/>
            <person name="Januszkiewicz K."/>
            <person name="Wedrychowicz H."/>
        </authorList>
    </citation>
    <scope>NUCLEOTIDE SEQUENCE [LARGE SCALE GENOMIC DNA]</scope>
    <source>
        <strain evidence="4 5">DSM 14809</strain>
    </source>
</reference>
<accession>A0A1M6AFH0</accession>
<dbReference type="AlphaFoldDB" id="A0A1M6AFH0"/>
<evidence type="ECO:0000256" key="2">
    <source>
        <dbReference type="ARBA" id="ARBA00023002"/>
    </source>
</evidence>
<dbReference type="RefSeq" id="WP_072911237.1">
    <property type="nucleotide sequence ID" value="NZ_FQYQ01000001.1"/>
</dbReference>
<dbReference type="GO" id="GO:0000104">
    <property type="term" value="F:succinate dehydrogenase activity"/>
    <property type="evidence" value="ECO:0007669"/>
    <property type="project" value="TreeGrafter"/>
</dbReference>
<dbReference type="Gene3D" id="3.90.700.10">
    <property type="entry name" value="Succinate dehydrogenase/fumarate reductase flavoprotein, catalytic domain"/>
    <property type="match status" value="1"/>
</dbReference>
<dbReference type="GO" id="GO:0050660">
    <property type="term" value="F:flavin adenine dinucleotide binding"/>
    <property type="evidence" value="ECO:0007669"/>
    <property type="project" value="TreeGrafter"/>
</dbReference>
<gene>
    <name evidence="4" type="ORF">SAMN02745725_00220</name>
</gene>
<dbReference type="SUPFAM" id="SSF46977">
    <property type="entry name" value="Succinate dehydrogenase/fumarate reductase flavoprotein C-terminal domain"/>
    <property type="match status" value="1"/>
</dbReference>
<keyword evidence="5" id="KW-1185">Reference proteome</keyword>